<reference evidence="1 2" key="1">
    <citation type="submission" date="2023-03" db="EMBL/GenBank/DDBJ databases">
        <title>Genome insight into feeding habits of ladybird beetles.</title>
        <authorList>
            <person name="Li H.-S."/>
            <person name="Huang Y.-H."/>
            <person name="Pang H."/>
        </authorList>
    </citation>
    <scope>NUCLEOTIDE SEQUENCE [LARGE SCALE GENOMIC DNA]</scope>
    <source>
        <strain evidence="1">SYSU_2023b</strain>
        <tissue evidence="1">Whole body</tissue>
    </source>
</reference>
<sequence length="151" mass="17311">MTDQLESFLQKNNHLSQHFSLRKNKSTILLLKSLHFILDSFEEHLLPLVKFCDLTEAFDVMLHGTCLEKLESFEVKGVALHLFQSYLDNRKHIVIYNKEASSMLDVSQGYSQGLICGPLSFVILMTSHPAINGLYIHTIQHLQCARKIRTP</sequence>
<dbReference type="Proteomes" id="UP001431783">
    <property type="component" value="Unassembled WGS sequence"/>
</dbReference>
<accession>A0AAW1USJ0</accession>
<organism evidence="1 2">
    <name type="scientific">Henosepilachna vigintioctopunctata</name>
    <dbReference type="NCBI Taxonomy" id="420089"/>
    <lineage>
        <taxon>Eukaryota</taxon>
        <taxon>Metazoa</taxon>
        <taxon>Ecdysozoa</taxon>
        <taxon>Arthropoda</taxon>
        <taxon>Hexapoda</taxon>
        <taxon>Insecta</taxon>
        <taxon>Pterygota</taxon>
        <taxon>Neoptera</taxon>
        <taxon>Endopterygota</taxon>
        <taxon>Coleoptera</taxon>
        <taxon>Polyphaga</taxon>
        <taxon>Cucujiformia</taxon>
        <taxon>Coccinelloidea</taxon>
        <taxon>Coccinellidae</taxon>
        <taxon>Epilachninae</taxon>
        <taxon>Epilachnini</taxon>
        <taxon>Henosepilachna</taxon>
    </lineage>
</organism>
<evidence type="ECO:0000313" key="1">
    <source>
        <dbReference type="EMBL" id="KAK9883462.1"/>
    </source>
</evidence>
<evidence type="ECO:0000313" key="2">
    <source>
        <dbReference type="Proteomes" id="UP001431783"/>
    </source>
</evidence>
<dbReference type="EMBL" id="JARQZJ010000091">
    <property type="protein sequence ID" value="KAK9883462.1"/>
    <property type="molecule type" value="Genomic_DNA"/>
</dbReference>
<protein>
    <recommendedName>
        <fullName evidence="3">Reverse transcriptase domain-containing protein</fullName>
    </recommendedName>
</protein>
<comment type="caution">
    <text evidence="1">The sequence shown here is derived from an EMBL/GenBank/DDBJ whole genome shotgun (WGS) entry which is preliminary data.</text>
</comment>
<proteinExistence type="predicted"/>
<keyword evidence="2" id="KW-1185">Reference proteome</keyword>
<evidence type="ECO:0008006" key="3">
    <source>
        <dbReference type="Google" id="ProtNLM"/>
    </source>
</evidence>
<name>A0AAW1USJ0_9CUCU</name>
<dbReference type="AlphaFoldDB" id="A0AAW1USJ0"/>
<gene>
    <name evidence="1" type="ORF">WA026_001641</name>
</gene>